<reference evidence="1 2" key="1">
    <citation type="submission" date="2021-06" db="EMBL/GenBank/DDBJ databases">
        <title>Differences between aerobic and microaerobic xylene degrading microbial communities.</title>
        <authorList>
            <person name="Banerjee S."/>
            <person name="Tancsics A."/>
        </authorList>
    </citation>
    <scope>NUCLEOTIDE SEQUENCE [LARGE SCALE GENOMIC DNA]</scope>
    <source>
        <strain evidence="1 2">MAP12</strain>
    </source>
</reference>
<organism evidence="1 2">
    <name type="scientific">Geopseudomonas aromaticivorans</name>
    <dbReference type="NCBI Taxonomy" id="2849492"/>
    <lineage>
        <taxon>Bacteria</taxon>
        <taxon>Pseudomonadati</taxon>
        <taxon>Pseudomonadota</taxon>
        <taxon>Gammaproteobacteria</taxon>
        <taxon>Pseudomonadales</taxon>
        <taxon>Pseudomonadaceae</taxon>
        <taxon>Geopseudomonas</taxon>
    </lineage>
</organism>
<gene>
    <name evidence="1" type="ORF">KRX52_04495</name>
</gene>
<proteinExistence type="predicted"/>
<keyword evidence="2" id="KW-1185">Reference proteome</keyword>
<protein>
    <submittedName>
        <fullName evidence="1">Uncharacterized protein</fullName>
    </submittedName>
</protein>
<evidence type="ECO:0000313" key="2">
    <source>
        <dbReference type="Proteomes" id="UP000813068"/>
    </source>
</evidence>
<evidence type="ECO:0000313" key="1">
    <source>
        <dbReference type="EMBL" id="MBV2132056.1"/>
    </source>
</evidence>
<name>A0ABS6MUP5_9GAMM</name>
<sequence>MTMQWGCPWHGRVQGGQLTLPNGQQMAWPQPAGDTPDDAGFTLLVKMPGVPPVERTPDEQMADTAAGMQWLDSAIIAGAGKQEFKDTGTTHLHGKNINSGWIYAAPDGSRWLVNGLGRRKMLTEAVSRTLTFRRFGVLGGKSKSYSKSVSISGAAADQANWSGLYVTDPQRFRYNQVQDVSPPGDRAVLMIYTAREKDRPLGFLLLTITGTPGVDLVVTLSKLYGETERNERTIDNAPSASYRAVASYSEEDRIPGQPENGKIRTYGAVQWIPSSQGTPDGMESFGVEMACTGTSTSSASWPIAVWFDDLGELLPVFARLQKNSAMDYPLPSFSLSGQLVTGAYFQVIERPVRTRIRRQSRSDTSTLSIEAGGRAVESIYRASYSLDIETRWDESNVRTETASGSAQRSIGGISESGSTSFDIVDYPNDSTNPGSMPLLSVSAFSPLSADEPISGIVAPSWAGRYYFFSVRQRWSNRLTSPVSVVDTRDEFLAQWSGALAPGEIISGGEAPPLPRGGYNSIPLYGSHNPITGEAIIGSAEPVSWT</sequence>
<dbReference type="Proteomes" id="UP000813068">
    <property type="component" value="Unassembled WGS sequence"/>
</dbReference>
<dbReference type="RefSeq" id="WP_217679967.1">
    <property type="nucleotide sequence ID" value="NZ_JAHRGL010000011.1"/>
</dbReference>
<comment type="caution">
    <text evidence="1">The sequence shown here is derived from an EMBL/GenBank/DDBJ whole genome shotgun (WGS) entry which is preliminary data.</text>
</comment>
<accession>A0ABS6MUP5</accession>
<dbReference type="EMBL" id="JAHRGL010000011">
    <property type="protein sequence ID" value="MBV2132056.1"/>
    <property type="molecule type" value="Genomic_DNA"/>
</dbReference>